<dbReference type="InterPro" id="IPR051536">
    <property type="entry name" value="UDG_Type-4/5"/>
</dbReference>
<comment type="similarity">
    <text evidence="2">Belongs to the uracil-DNA glycosylase (UDG) superfamily. Type 4 (UDGa) family.</text>
</comment>
<evidence type="ECO:0000256" key="9">
    <source>
        <dbReference type="ARBA" id="ARBA00023004"/>
    </source>
</evidence>
<comment type="caution">
    <text evidence="13">The sequence shown here is derived from an EMBL/GenBank/DDBJ whole genome shotgun (WGS) entry which is preliminary data.</text>
</comment>
<dbReference type="SMART" id="SM00986">
    <property type="entry name" value="UDG"/>
    <property type="match status" value="1"/>
</dbReference>
<dbReference type="GO" id="GO:0006281">
    <property type="term" value="P:DNA repair"/>
    <property type="evidence" value="ECO:0007669"/>
    <property type="project" value="UniProtKB-KW"/>
</dbReference>
<dbReference type="PANTHER" id="PTHR33693">
    <property type="entry name" value="TYPE-5 URACIL-DNA GLYCOSYLASE"/>
    <property type="match status" value="1"/>
</dbReference>
<protein>
    <recommendedName>
        <fullName evidence="4">Type-4 uracil-DNA glycosylase</fullName>
        <ecNumber evidence="3">3.2.2.27</ecNumber>
    </recommendedName>
</protein>
<keyword evidence="6" id="KW-0479">Metal-binding</keyword>
<keyword evidence="11" id="KW-0234">DNA repair</keyword>
<evidence type="ECO:0000256" key="3">
    <source>
        <dbReference type="ARBA" id="ARBA00012030"/>
    </source>
</evidence>
<dbReference type="PATRIC" id="fig|1698279.3.peg.570"/>
<evidence type="ECO:0000313" key="14">
    <source>
        <dbReference type="Proteomes" id="UP000070311"/>
    </source>
</evidence>
<dbReference type="NCBIfam" id="TIGR00758">
    <property type="entry name" value="UDG_fam4"/>
    <property type="match status" value="1"/>
</dbReference>
<accession>A0A133VGG7</accession>
<keyword evidence="7" id="KW-0227">DNA damage</keyword>
<evidence type="ECO:0000259" key="12">
    <source>
        <dbReference type="SMART" id="SM00986"/>
    </source>
</evidence>
<feature type="domain" description="Uracil-DNA glycosylase-like" evidence="12">
    <location>
        <begin position="28"/>
        <end position="179"/>
    </location>
</feature>
<dbReference type="EMBL" id="LHYD01000008">
    <property type="protein sequence ID" value="KXB05530.1"/>
    <property type="molecule type" value="Genomic_DNA"/>
</dbReference>
<gene>
    <name evidence="13" type="ORF">AKJ50_00740</name>
</gene>
<keyword evidence="10" id="KW-0411">Iron-sulfur</keyword>
<evidence type="ECO:0000256" key="6">
    <source>
        <dbReference type="ARBA" id="ARBA00022723"/>
    </source>
</evidence>
<evidence type="ECO:0000256" key="10">
    <source>
        <dbReference type="ARBA" id="ARBA00023014"/>
    </source>
</evidence>
<keyword evidence="14" id="KW-1185">Reference proteome</keyword>
<dbReference type="GO" id="GO:0004844">
    <property type="term" value="F:uracil DNA N-glycosylase activity"/>
    <property type="evidence" value="ECO:0007669"/>
    <property type="project" value="UniProtKB-EC"/>
</dbReference>
<dbReference type="SUPFAM" id="SSF52141">
    <property type="entry name" value="Uracil-DNA glycosylase-like"/>
    <property type="match status" value="1"/>
</dbReference>
<dbReference type="InterPro" id="IPR005122">
    <property type="entry name" value="Uracil-DNA_glycosylase-like"/>
</dbReference>
<dbReference type="CDD" id="cd10030">
    <property type="entry name" value="UDG-F4_TTUDGA_SPO1dp_like"/>
    <property type="match status" value="1"/>
</dbReference>
<dbReference type="SMART" id="SM00987">
    <property type="entry name" value="UreE_C"/>
    <property type="match status" value="1"/>
</dbReference>
<evidence type="ECO:0000256" key="11">
    <source>
        <dbReference type="ARBA" id="ARBA00023204"/>
    </source>
</evidence>
<keyword evidence="5" id="KW-0004">4Fe-4S</keyword>
<dbReference type="Proteomes" id="UP000070311">
    <property type="component" value="Unassembled WGS sequence"/>
</dbReference>
<organism evidence="13 14">
    <name type="scientific">candidate division MSBL1 archaeon SCGC-AAA382A13</name>
    <dbReference type="NCBI Taxonomy" id="1698279"/>
    <lineage>
        <taxon>Archaea</taxon>
        <taxon>Methanobacteriati</taxon>
        <taxon>Methanobacteriota</taxon>
        <taxon>candidate division MSBL1</taxon>
    </lineage>
</organism>
<evidence type="ECO:0000313" key="13">
    <source>
        <dbReference type="EMBL" id="KXB05530.1"/>
    </source>
</evidence>
<name>A0A133VGG7_9EURY</name>
<evidence type="ECO:0000256" key="1">
    <source>
        <dbReference type="ARBA" id="ARBA00001400"/>
    </source>
</evidence>
<dbReference type="InterPro" id="IPR005273">
    <property type="entry name" value="Ura-DNA_glyco_family4"/>
</dbReference>
<evidence type="ECO:0000256" key="4">
    <source>
        <dbReference type="ARBA" id="ARBA00019403"/>
    </source>
</evidence>
<evidence type="ECO:0000256" key="8">
    <source>
        <dbReference type="ARBA" id="ARBA00022801"/>
    </source>
</evidence>
<comment type="catalytic activity">
    <reaction evidence="1">
        <text>Hydrolyzes single-stranded DNA or mismatched double-stranded DNA and polynucleotides, releasing free uracil.</text>
        <dbReference type="EC" id="3.2.2.27"/>
    </reaction>
</comment>
<dbReference type="EC" id="3.2.2.27" evidence="3"/>
<keyword evidence="8" id="KW-0378">Hydrolase</keyword>
<reference evidence="13 14" key="1">
    <citation type="journal article" date="2016" name="Sci. Rep.">
        <title>Metabolic traits of an uncultured archaeal lineage -MSBL1- from brine pools of the Red Sea.</title>
        <authorList>
            <person name="Mwirichia R."/>
            <person name="Alam I."/>
            <person name="Rashid M."/>
            <person name="Vinu M."/>
            <person name="Ba-Alawi W."/>
            <person name="Anthony Kamau A."/>
            <person name="Kamanda Ngugi D."/>
            <person name="Goker M."/>
            <person name="Klenk H.P."/>
            <person name="Bajic V."/>
            <person name="Stingl U."/>
        </authorList>
    </citation>
    <scope>NUCLEOTIDE SEQUENCE [LARGE SCALE GENOMIC DNA]</scope>
    <source>
        <strain evidence="13">SCGC-AAA382A13</strain>
    </source>
</reference>
<dbReference type="AlphaFoldDB" id="A0A133VGG7"/>
<evidence type="ECO:0000256" key="2">
    <source>
        <dbReference type="ARBA" id="ARBA00006521"/>
    </source>
</evidence>
<keyword evidence="9" id="KW-0408">Iron</keyword>
<dbReference type="PANTHER" id="PTHR33693:SF1">
    <property type="entry name" value="TYPE-4 URACIL-DNA GLYCOSYLASE"/>
    <property type="match status" value="1"/>
</dbReference>
<evidence type="ECO:0000256" key="5">
    <source>
        <dbReference type="ARBA" id="ARBA00022485"/>
    </source>
</evidence>
<dbReference type="InterPro" id="IPR036895">
    <property type="entry name" value="Uracil-DNA_glycosylase-like_sf"/>
</dbReference>
<evidence type="ECO:0000256" key="7">
    <source>
        <dbReference type="ARBA" id="ARBA00022763"/>
    </source>
</evidence>
<dbReference type="GO" id="GO:0051539">
    <property type="term" value="F:4 iron, 4 sulfur cluster binding"/>
    <property type="evidence" value="ECO:0007669"/>
    <property type="project" value="UniProtKB-KW"/>
</dbReference>
<sequence length="199" mass="22354">MTDLEKIANEINNCTLCDLHKNRTNAVPGEGPEDAKIMLIGEAPDYHEDQQGRPFVGDAGDLLTKLLEEFANLKRDEVFIGNVLKCRPPDNRDPNDEEIEKCSPYLKKQILSIEPKLIVTLGRFATKLLLDRSVKISKEHGELEDGEYGGWNCKLFISYHPAAALYGADVGKKLENDFEKLGEIAKDLNSFKTTKQTTF</sequence>
<dbReference type="Gene3D" id="3.40.470.10">
    <property type="entry name" value="Uracil-DNA glycosylase-like domain"/>
    <property type="match status" value="1"/>
</dbReference>
<proteinExistence type="inferred from homology"/>
<dbReference type="GO" id="GO:0046872">
    <property type="term" value="F:metal ion binding"/>
    <property type="evidence" value="ECO:0007669"/>
    <property type="project" value="UniProtKB-KW"/>
</dbReference>
<dbReference type="Pfam" id="PF03167">
    <property type="entry name" value="UDG"/>
    <property type="match status" value="1"/>
</dbReference>